<organism evidence="1 2">
    <name type="scientific">Quercus suber</name>
    <name type="common">Cork oak</name>
    <dbReference type="NCBI Taxonomy" id="58331"/>
    <lineage>
        <taxon>Eukaryota</taxon>
        <taxon>Viridiplantae</taxon>
        <taxon>Streptophyta</taxon>
        <taxon>Embryophyta</taxon>
        <taxon>Tracheophyta</taxon>
        <taxon>Spermatophyta</taxon>
        <taxon>Magnoliopsida</taxon>
        <taxon>eudicotyledons</taxon>
        <taxon>Gunneridae</taxon>
        <taxon>Pentapetalae</taxon>
        <taxon>rosids</taxon>
        <taxon>fabids</taxon>
        <taxon>Fagales</taxon>
        <taxon>Fagaceae</taxon>
        <taxon>Quercus</taxon>
    </lineage>
</organism>
<evidence type="ECO:0000313" key="2">
    <source>
        <dbReference type="Proteomes" id="UP000237347"/>
    </source>
</evidence>
<protein>
    <submittedName>
        <fullName evidence="1">Uncharacterized protein</fullName>
    </submittedName>
</protein>
<proteinExistence type="predicted"/>
<sequence>MPEANRSTKHVACLITPFSMRGEPTCFFVTEIKRKCLGFSDTVRLASQHDTVFIFPFASLRVGDVPAAEVSFYLFHLVKNLADDASC</sequence>
<evidence type="ECO:0000313" key="1">
    <source>
        <dbReference type="EMBL" id="KAK7819155.1"/>
    </source>
</evidence>
<name>A0AAW0IX63_QUESU</name>
<gene>
    <name evidence="1" type="ORF">CFP56_040641</name>
</gene>
<reference evidence="1 2" key="1">
    <citation type="journal article" date="2018" name="Sci. Data">
        <title>The draft genome sequence of cork oak.</title>
        <authorList>
            <person name="Ramos A.M."/>
            <person name="Usie A."/>
            <person name="Barbosa P."/>
            <person name="Barros P.M."/>
            <person name="Capote T."/>
            <person name="Chaves I."/>
            <person name="Simoes F."/>
            <person name="Abreu I."/>
            <person name="Carrasquinho I."/>
            <person name="Faro C."/>
            <person name="Guimaraes J.B."/>
            <person name="Mendonca D."/>
            <person name="Nobrega F."/>
            <person name="Rodrigues L."/>
            <person name="Saibo N.J.M."/>
            <person name="Varela M.C."/>
            <person name="Egas C."/>
            <person name="Matos J."/>
            <person name="Miguel C.M."/>
            <person name="Oliveira M.M."/>
            <person name="Ricardo C.P."/>
            <person name="Goncalves S."/>
        </authorList>
    </citation>
    <scope>NUCLEOTIDE SEQUENCE [LARGE SCALE GENOMIC DNA]</scope>
    <source>
        <strain evidence="2">cv. HL8</strain>
    </source>
</reference>
<dbReference type="AlphaFoldDB" id="A0AAW0IX63"/>
<comment type="caution">
    <text evidence="1">The sequence shown here is derived from an EMBL/GenBank/DDBJ whole genome shotgun (WGS) entry which is preliminary data.</text>
</comment>
<dbReference type="Proteomes" id="UP000237347">
    <property type="component" value="Unassembled WGS sequence"/>
</dbReference>
<dbReference type="EMBL" id="PKMF04000795">
    <property type="protein sequence ID" value="KAK7819155.1"/>
    <property type="molecule type" value="Genomic_DNA"/>
</dbReference>
<keyword evidence="2" id="KW-1185">Reference proteome</keyword>
<accession>A0AAW0IX63</accession>